<evidence type="ECO:0000259" key="1">
    <source>
        <dbReference type="Pfam" id="PF17517"/>
    </source>
</evidence>
<evidence type="ECO:0000313" key="2">
    <source>
        <dbReference type="EMBL" id="AKV00193.1"/>
    </source>
</evidence>
<dbReference type="PANTHER" id="PTHR46534">
    <property type="entry name" value="IGGFC_BINDING DOMAIN-CONTAINING PROTEIN"/>
    <property type="match status" value="1"/>
</dbReference>
<organism evidence="2 3">
    <name type="scientific">Labilithrix luteola</name>
    <dbReference type="NCBI Taxonomy" id="1391654"/>
    <lineage>
        <taxon>Bacteria</taxon>
        <taxon>Pseudomonadati</taxon>
        <taxon>Myxococcota</taxon>
        <taxon>Polyangia</taxon>
        <taxon>Polyangiales</taxon>
        <taxon>Labilitrichaceae</taxon>
        <taxon>Labilithrix</taxon>
    </lineage>
</organism>
<dbReference type="Pfam" id="PF17517">
    <property type="entry name" value="IgGFc_binding"/>
    <property type="match status" value="1"/>
</dbReference>
<dbReference type="InterPro" id="IPR035234">
    <property type="entry name" value="IgGFc-bd_N"/>
</dbReference>
<sequence length="599" mass="63703">MKRSDRSVGLIPGVLCASTVALAIVACSSRQGFENESPSVLVPEPTEAGASVEEPPRCGIHCSRDLKQVLDGCEGAETVVAQCGADEGCGIDKCVDACTAAMLTKGSAGCDFWTVPPPTPTQGKGGCFAAIIANTWDRAVTISAEHGSAALDISSSVYTVEQSGQDPVYTLLDGPLPPGEVAVVFLAHDDTKYGEFDVRCPPSVTPAMLVDPIIHGTAKTTAFRLTTDAPVSAYSIYPYGGALSYVPTATLLLPVSSWTKNYFAVSPNDFGDTKKRRSLQLIASEDDTEVSIRPTVEIAAAGAVAGAAAGVTQTWKLSKGEVLQFLQRPITGSPIETTKPVGVFGGADCTDLVASTCDTLQQQIPPFEYWGTEYAVVPFHSRITSFSEDLREKVPYTIVGAADGTQLTYEPSRPLNAPETLAAGQAASFITDQLFVVKSQDAKHPFHVNVYMTGSNYGNGTGSRTTGDPDFVNVPPADQYLDHYVFFTDFTYPDTTLTVVRRKPTKGDFMPVELECGGEITGWQPVGTSGQYEFAWVKLTSGFLPQKFTKGECGYGRQVARSDGPFAITVWGVAKDASYGYVGGSGLRPIHQAEPPTIK</sequence>
<reference evidence="2 3" key="1">
    <citation type="submission" date="2015-08" db="EMBL/GenBank/DDBJ databases">
        <authorList>
            <person name="Babu N.S."/>
            <person name="Beckwith C.J."/>
            <person name="Beseler K.G."/>
            <person name="Brison A."/>
            <person name="Carone J.V."/>
            <person name="Caskin T.P."/>
            <person name="Diamond M."/>
            <person name="Durham M.E."/>
            <person name="Foxe J.M."/>
            <person name="Go M."/>
            <person name="Henderson B.A."/>
            <person name="Jones I.B."/>
            <person name="McGettigan J.A."/>
            <person name="Micheletti S.J."/>
            <person name="Nasrallah M.E."/>
            <person name="Ortiz D."/>
            <person name="Piller C.R."/>
            <person name="Privatt S.R."/>
            <person name="Schneider S.L."/>
            <person name="Sharp S."/>
            <person name="Smith T.C."/>
            <person name="Stanton J.D."/>
            <person name="Ullery H.E."/>
            <person name="Wilson R.J."/>
            <person name="Serrano M.G."/>
            <person name="Buck G."/>
            <person name="Lee V."/>
            <person name="Wang Y."/>
            <person name="Carvalho R."/>
            <person name="Voegtly L."/>
            <person name="Shi R."/>
            <person name="Duckworth R."/>
            <person name="Johnson A."/>
            <person name="Loviza R."/>
            <person name="Walstead R."/>
            <person name="Shah Z."/>
            <person name="Kiflezghi M."/>
            <person name="Wade K."/>
            <person name="Ball S.L."/>
            <person name="Bradley K.W."/>
            <person name="Asai D.J."/>
            <person name="Bowman C.A."/>
            <person name="Russell D.A."/>
            <person name="Pope W.H."/>
            <person name="Jacobs-Sera D."/>
            <person name="Hendrix R.W."/>
            <person name="Hatfull G.F."/>
        </authorList>
    </citation>
    <scope>NUCLEOTIDE SEQUENCE [LARGE SCALE GENOMIC DNA]</scope>
    <source>
        <strain evidence="2 3">DSM 27648</strain>
    </source>
</reference>
<protein>
    <recommendedName>
        <fullName evidence="1">IgGFc-binding protein N-terminal domain-containing protein</fullName>
    </recommendedName>
</protein>
<proteinExistence type="predicted"/>
<dbReference type="KEGG" id="llu:AKJ09_06856"/>
<dbReference type="PANTHER" id="PTHR46534:SF1">
    <property type="entry name" value="IGGFC-BINDING PROTEIN N-TERMINAL DOMAIN-CONTAINING PROTEIN"/>
    <property type="match status" value="1"/>
</dbReference>
<evidence type="ECO:0000313" key="3">
    <source>
        <dbReference type="Proteomes" id="UP000064967"/>
    </source>
</evidence>
<accession>A0A0K1Q371</accession>
<dbReference type="EMBL" id="CP012333">
    <property type="protein sequence ID" value="AKV00193.1"/>
    <property type="molecule type" value="Genomic_DNA"/>
</dbReference>
<dbReference type="AlphaFoldDB" id="A0A0K1Q371"/>
<keyword evidence="3" id="KW-1185">Reference proteome</keyword>
<name>A0A0K1Q371_9BACT</name>
<dbReference type="RefSeq" id="WP_146651525.1">
    <property type="nucleotide sequence ID" value="NZ_CP012333.1"/>
</dbReference>
<dbReference type="OrthoDB" id="5524783at2"/>
<dbReference type="PROSITE" id="PS51257">
    <property type="entry name" value="PROKAR_LIPOPROTEIN"/>
    <property type="match status" value="1"/>
</dbReference>
<dbReference type="STRING" id="1391654.AKJ09_06856"/>
<feature type="domain" description="IgGFc-binding protein N-terminal" evidence="1">
    <location>
        <begin position="248"/>
        <end position="572"/>
    </location>
</feature>
<gene>
    <name evidence="2" type="ORF">AKJ09_06856</name>
</gene>
<dbReference type="Proteomes" id="UP000064967">
    <property type="component" value="Chromosome"/>
</dbReference>